<evidence type="ECO:0000313" key="3">
    <source>
        <dbReference type="EMBL" id="SEE14705.1"/>
    </source>
</evidence>
<dbReference type="STRING" id="1300348.I602_844"/>
<reference evidence="3 5" key="2">
    <citation type="submission" date="2016-10" db="EMBL/GenBank/DDBJ databases">
        <authorList>
            <person name="Varghese N."/>
            <person name="Submissions S."/>
        </authorList>
    </citation>
    <scope>NUCLEOTIDE SEQUENCE [LARGE SCALE GENOMIC DNA]</scope>
    <source>
        <strain evidence="3 5">DSW-5</strain>
    </source>
</reference>
<proteinExistence type="predicted"/>
<reference evidence="2 4" key="1">
    <citation type="submission" date="2015-07" db="EMBL/GenBank/DDBJ databases">
        <title>Genome of Polaribacter dokdonenesis DSW-5, isolated from seawater off Dokdo in Korea.</title>
        <authorList>
            <person name="Yoon K."/>
            <person name="Song J.Y."/>
            <person name="Kim J.F."/>
        </authorList>
    </citation>
    <scope>NUCLEOTIDE SEQUENCE [LARGE SCALE GENOMIC DNA]</scope>
    <source>
        <strain evidence="2 4">DSW-5</strain>
    </source>
</reference>
<keyword evidence="1" id="KW-0812">Transmembrane</keyword>
<evidence type="ECO:0000256" key="1">
    <source>
        <dbReference type="SAM" id="Phobius"/>
    </source>
</evidence>
<protein>
    <submittedName>
        <fullName evidence="2">Uncharacterized protein</fullName>
    </submittedName>
</protein>
<dbReference type="Proteomes" id="UP000183071">
    <property type="component" value="Unassembled WGS sequence"/>
</dbReference>
<keyword evidence="5" id="KW-1185">Reference proteome</keyword>
<name>A0A0N0CF29_9FLAO</name>
<dbReference type="AlphaFoldDB" id="A0A0N0CF29"/>
<dbReference type="EMBL" id="LGBR01000001">
    <property type="protein sequence ID" value="KOY51284.1"/>
    <property type="molecule type" value="Genomic_DNA"/>
</dbReference>
<evidence type="ECO:0000313" key="2">
    <source>
        <dbReference type="EMBL" id="KOY51284.1"/>
    </source>
</evidence>
<comment type="caution">
    <text evidence="2">The sequence shown here is derived from an EMBL/GenBank/DDBJ whole genome shotgun (WGS) entry which is preliminary data.</text>
</comment>
<dbReference type="Proteomes" id="UP000037716">
    <property type="component" value="Unassembled WGS sequence"/>
</dbReference>
<feature type="transmembrane region" description="Helical" evidence="1">
    <location>
        <begin position="318"/>
        <end position="337"/>
    </location>
</feature>
<dbReference type="RefSeq" id="WP_053973484.1">
    <property type="nucleotide sequence ID" value="NZ_FNUE01000001.1"/>
</dbReference>
<sequence>MSTNQQKNTNEEEVDLGSLFVIIGKGFKNFFNFIGSIFIGIFDFLINILLFLKSNIIKISGALILGIVIGFFLETSKPDAFGSEMILQPNFKSTRQLYTNVNFYNDLVKQKDTATLQKVFNIDKNAAASLEKFTIEPIVIDNDIINAYDQLVLEVDTLTIKSYEFESFKNSFTDYDYSYHKISVIAKQNNIFNQLGEVIISSVEDNKYFERFKKLTNENLNRKDSLYRENLNQLDSLRRVYMQVMLEEAKNEKAGTSIDLGSNNKRSTSELELFNTNRRLNVDLEEISEEKSRNYNVVNVISNFQPIGYEIKGVTENYAFLLGIALAGLMIIALLLIKLNRYLENYKK</sequence>
<accession>A0A0N0CF29</accession>
<evidence type="ECO:0000313" key="5">
    <source>
        <dbReference type="Proteomes" id="UP000183071"/>
    </source>
</evidence>
<dbReference type="PATRIC" id="fig|1300348.6.peg.843"/>
<feature type="transmembrane region" description="Helical" evidence="1">
    <location>
        <begin position="56"/>
        <end position="73"/>
    </location>
</feature>
<gene>
    <name evidence="2" type="ORF">I602_844</name>
    <name evidence="3" type="ORF">SAMN05444353_0935</name>
</gene>
<keyword evidence="1" id="KW-1133">Transmembrane helix</keyword>
<feature type="transmembrane region" description="Helical" evidence="1">
    <location>
        <begin position="30"/>
        <end position="49"/>
    </location>
</feature>
<dbReference type="OrthoDB" id="1452530at2"/>
<dbReference type="EMBL" id="FNUE01000001">
    <property type="protein sequence ID" value="SEE14705.1"/>
    <property type="molecule type" value="Genomic_DNA"/>
</dbReference>
<keyword evidence="1" id="KW-0472">Membrane</keyword>
<evidence type="ECO:0000313" key="4">
    <source>
        <dbReference type="Proteomes" id="UP000037716"/>
    </source>
</evidence>
<organism evidence="2 4">
    <name type="scientific">Polaribacter dokdonensis DSW-5</name>
    <dbReference type="NCBI Taxonomy" id="1300348"/>
    <lineage>
        <taxon>Bacteria</taxon>
        <taxon>Pseudomonadati</taxon>
        <taxon>Bacteroidota</taxon>
        <taxon>Flavobacteriia</taxon>
        <taxon>Flavobacteriales</taxon>
        <taxon>Flavobacteriaceae</taxon>
    </lineage>
</organism>